<comment type="caution">
    <text evidence="1">The sequence shown here is derived from an EMBL/GenBank/DDBJ whole genome shotgun (WGS) entry which is preliminary data.</text>
</comment>
<dbReference type="Proteomes" id="UP001526201">
    <property type="component" value="Unassembled WGS sequence"/>
</dbReference>
<gene>
    <name evidence="1" type="ORF">H7J73_00940</name>
</gene>
<dbReference type="RefSeq" id="WP_264065357.1">
    <property type="nucleotide sequence ID" value="NZ_JACKTY010000005.1"/>
</dbReference>
<keyword evidence="2" id="KW-1185">Reference proteome</keyword>
<sequence length="856" mass="93120">MRVDAYASENENAQYFAPFAGMTISSTETVPESFETYEYTGEVDHESESSAPFESYAVAESPFTSESITEAEQLETAAAEFLEALHDEDFEDALDELMNEGAARVLADVQQWTVAPSEGEVSEALTQWMAPLVTEFERSMDGFAAGLENANLENISEAELDELLESLETPPALESEFFGKIVKGLVNKAKGLVKSAVTFAKNPIKGVVDIAKKGLSTVVEGAKGLGKFVIGPLLKKLKKAGLGLLKGVLKKLLRPLTKMLPAQVRPFVPMITKALGIGEYTGEGEQFETNLESGLAGELARAFDEEVAAMLFAPSGEDPRFEAAWNEDLEADESLQTFEAFEDFESFEDLESSESFESLESLEFPGVGEQTVAEDALTDLDNARARLAGQLAEFTGENPVGPIQEFLPAVLAIRPLLKLGLKVTGARDKLINLLAEPLAALIRGIIGPSNIQRMAAIVGKSPDKMIARAGVGLAFTALGLETAGPQEQTTIPGEALASAVEATVNRVLDELTSEELTDPLQVSAAVQRSFAEAAAAYLPDRVLRSDLPERETQSEGGLWVLMPRSTAPRYRFRKYSRVYVVPISRSAARRVRWSDGGTLEQYLLDIGVNHWPVRAEVDLYETVPGTSLGHLTRDETLPAAETPTYSEFQELTPEVAGALLGEPGLGRRLPGLGRRLPVTRISRPLNHTRPGQRFYRVRVGQFPTARVRRPRRHVTIRWEPAHRRMRIAIRLSERRARALQVLLQRSAPAGRRDLPSVLTALRETLLPRLRTRIARRLLISGFVSDPALAATIAGDIAGAAGAGLSQFLVQRGAQLSAAVANSMEGVTIILTFNGIGTRPRQVPVPDVVAQPGWVHA</sequence>
<evidence type="ECO:0000313" key="1">
    <source>
        <dbReference type="EMBL" id="MCV7224613.1"/>
    </source>
</evidence>
<organism evidence="1 2">
    <name type="scientific">Mycolicibacterium komossense</name>
    <dbReference type="NCBI Taxonomy" id="1779"/>
    <lineage>
        <taxon>Bacteria</taxon>
        <taxon>Bacillati</taxon>
        <taxon>Actinomycetota</taxon>
        <taxon>Actinomycetes</taxon>
        <taxon>Mycobacteriales</taxon>
        <taxon>Mycobacteriaceae</taxon>
        <taxon>Mycolicibacterium</taxon>
    </lineage>
</organism>
<dbReference type="EMBL" id="JACKTY010000005">
    <property type="protein sequence ID" value="MCV7224613.1"/>
    <property type="molecule type" value="Genomic_DNA"/>
</dbReference>
<evidence type="ECO:0000313" key="2">
    <source>
        <dbReference type="Proteomes" id="UP001526201"/>
    </source>
</evidence>
<accession>A0ABT3C563</accession>
<proteinExistence type="predicted"/>
<reference evidence="1 2" key="1">
    <citation type="journal article" date="2022" name="BMC Genomics">
        <title>Comparative genome analysis of mycobacteria focusing on tRNA and non-coding RNA.</title>
        <authorList>
            <person name="Behra P.R.K."/>
            <person name="Pettersson B.M.F."/>
            <person name="Ramesh M."/>
            <person name="Das S."/>
            <person name="Dasgupta S."/>
            <person name="Kirsebom L.A."/>
        </authorList>
    </citation>
    <scope>NUCLEOTIDE SEQUENCE [LARGE SCALE GENOMIC DNA]</scope>
    <source>
        <strain evidence="1 2">DSM 44078</strain>
    </source>
</reference>
<protein>
    <submittedName>
        <fullName evidence="1">Uncharacterized protein</fullName>
    </submittedName>
</protein>
<name>A0ABT3C563_9MYCO</name>